<keyword evidence="1" id="KW-0255">Endonuclease</keyword>
<reference evidence="1" key="2">
    <citation type="submission" date="2021-09" db="EMBL/GenBank/DDBJ databases">
        <authorList>
            <person name="Gilroy R."/>
        </authorList>
    </citation>
    <scope>NUCLEOTIDE SEQUENCE</scope>
    <source>
        <strain evidence="1">9794</strain>
    </source>
</reference>
<accession>A0A921HHU5</accession>
<dbReference type="GO" id="GO:0004519">
    <property type="term" value="F:endonuclease activity"/>
    <property type="evidence" value="ECO:0007669"/>
    <property type="project" value="UniProtKB-KW"/>
</dbReference>
<organism evidence="1 2">
    <name type="scientific">Phocaeicola plebeius</name>
    <dbReference type="NCBI Taxonomy" id="310297"/>
    <lineage>
        <taxon>Bacteria</taxon>
        <taxon>Pseudomonadati</taxon>
        <taxon>Bacteroidota</taxon>
        <taxon>Bacteroidia</taxon>
        <taxon>Bacteroidales</taxon>
        <taxon>Bacteroidaceae</taxon>
        <taxon>Phocaeicola</taxon>
    </lineage>
</organism>
<evidence type="ECO:0000313" key="1">
    <source>
        <dbReference type="EMBL" id="HJF80382.1"/>
    </source>
</evidence>
<keyword evidence="1" id="KW-0378">Hydrolase</keyword>
<keyword evidence="1" id="KW-0540">Nuclease</keyword>
<proteinExistence type="predicted"/>
<name>A0A921HHU5_9BACT</name>
<dbReference type="AlphaFoldDB" id="A0A921HHU5"/>
<reference evidence="1" key="1">
    <citation type="journal article" date="2021" name="PeerJ">
        <title>Extensive microbial diversity within the chicken gut microbiome revealed by metagenomics and culture.</title>
        <authorList>
            <person name="Gilroy R."/>
            <person name="Ravi A."/>
            <person name="Getino M."/>
            <person name="Pursley I."/>
            <person name="Horton D.L."/>
            <person name="Alikhan N.F."/>
            <person name="Baker D."/>
            <person name="Gharbi K."/>
            <person name="Hall N."/>
            <person name="Watson M."/>
            <person name="Adriaenssens E.M."/>
            <person name="Foster-Nyarko E."/>
            <person name="Jarju S."/>
            <person name="Secka A."/>
            <person name="Antonio M."/>
            <person name="Oren A."/>
            <person name="Chaudhuri R.R."/>
            <person name="La Ragione R."/>
            <person name="Hildebrand F."/>
            <person name="Pallen M.J."/>
        </authorList>
    </citation>
    <scope>NUCLEOTIDE SEQUENCE</scope>
    <source>
        <strain evidence="1">9794</strain>
    </source>
</reference>
<sequence length="256" mass="30198">MQTKQPKFKFYATLLDAFTSYLKSDAIWERYWGFSENPPHTPEEFRQQQFQSLIDTINRIPFDSEAADKGTAFNEVIDCMIENRRSEKVQVERLLSDMQDGRQTLVGLRATYKCRQFDFPISICREFADYYKGALTQQRVEAVLPTCFGGVLLYGYIDELMPMSVHDIKTTGSYYVGKYKDHWQHMVYPYCLMQGGSDVRMFEYNITDFRATYTESYTFVPERDIPILTNHCEDFIRFLNDNRDLITDKKIFAEDE</sequence>
<gene>
    <name evidence="1" type="ORF">K8V40_01850</name>
</gene>
<protein>
    <submittedName>
        <fullName evidence="1">HNH endonuclease</fullName>
    </submittedName>
</protein>
<dbReference type="EMBL" id="DYWE01000020">
    <property type="protein sequence ID" value="HJF80382.1"/>
    <property type="molecule type" value="Genomic_DNA"/>
</dbReference>
<evidence type="ECO:0000313" key="2">
    <source>
        <dbReference type="Proteomes" id="UP000722357"/>
    </source>
</evidence>
<dbReference type="Proteomes" id="UP000722357">
    <property type="component" value="Unassembled WGS sequence"/>
</dbReference>
<comment type="caution">
    <text evidence="1">The sequence shown here is derived from an EMBL/GenBank/DDBJ whole genome shotgun (WGS) entry which is preliminary data.</text>
</comment>